<protein>
    <recommendedName>
        <fullName evidence="5">Secreted protein</fullName>
    </recommendedName>
</protein>
<feature type="chain" id="PRO_5045242320" description="Secreted protein" evidence="2">
    <location>
        <begin position="22"/>
        <end position="120"/>
    </location>
</feature>
<keyword evidence="4" id="KW-1185">Reference proteome</keyword>
<dbReference type="Proteomes" id="UP001497512">
    <property type="component" value="Chromosome 2"/>
</dbReference>
<keyword evidence="2" id="KW-0732">Signal</keyword>
<evidence type="ECO:0000256" key="2">
    <source>
        <dbReference type="SAM" id="SignalP"/>
    </source>
</evidence>
<evidence type="ECO:0000313" key="3">
    <source>
        <dbReference type="EMBL" id="CAK9216253.1"/>
    </source>
</evidence>
<feature type="compositionally biased region" description="Basic and acidic residues" evidence="1">
    <location>
        <begin position="50"/>
        <end position="62"/>
    </location>
</feature>
<evidence type="ECO:0008006" key="5">
    <source>
        <dbReference type="Google" id="ProtNLM"/>
    </source>
</evidence>
<reference evidence="3" key="1">
    <citation type="submission" date="2024-02" db="EMBL/GenBank/DDBJ databases">
        <authorList>
            <consortium name="ELIXIR-Norway"/>
            <consortium name="Elixir Norway"/>
        </authorList>
    </citation>
    <scope>NUCLEOTIDE SEQUENCE</scope>
</reference>
<organism evidence="3 4">
    <name type="scientific">Sphagnum troendelagicum</name>
    <dbReference type="NCBI Taxonomy" id="128251"/>
    <lineage>
        <taxon>Eukaryota</taxon>
        <taxon>Viridiplantae</taxon>
        <taxon>Streptophyta</taxon>
        <taxon>Embryophyta</taxon>
        <taxon>Bryophyta</taxon>
        <taxon>Sphagnophytina</taxon>
        <taxon>Sphagnopsida</taxon>
        <taxon>Sphagnales</taxon>
        <taxon>Sphagnaceae</taxon>
        <taxon>Sphagnum</taxon>
    </lineage>
</organism>
<gene>
    <name evidence="3" type="ORF">CSSPTR1EN2_LOCUS13378</name>
</gene>
<sequence>MKWSTIWPILLLNDLYVTTLSDTVQRAAYDINDTREIAVCKQNNTIDSRMERKQNNTRETAECHGTQQYKRERRQNAKETEQYNRDNTRYFLFRDRKICGEAGTCSLQVHNVQAMRACGH</sequence>
<name>A0ABP0UAU1_9BRYO</name>
<evidence type="ECO:0000313" key="4">
    <source>
        <dbReference type="Proteomes" id="UP001497512"/>
    </source>
</evidence>
<feature type="signal peptide" evidence="2">
    <location>
        <begin position="1"/>
        <end position="21"/>
    </location>
</feature>
<accession>A0ABP0UAU1</accession>
<evidence type="ECO:0000256" key="1">
    <source>
        <dbReference type="SAM" id="MobiDB-lite"/>
    </source>
</evidence>
<dbReference type="EMBL" id="OZ019894">
    <property type="protein sequence ID" value="CAK9216253.1"/>
    <property type="molecule type" value="Genomic_DNA"/>
</dbReference>
<proteinExistence type="predicted"/>
<feature type="region of interest" description="Disordered" evidence="1">
    <location>
        <begin position="50"/>
        <end position="81"/>
    </location>
</feature>